<dbReference type="InterPro" id="IPR031314">
    <property type="entry name" value="DNK_dom"/>
</dbReference>
<dbReference type="PANTHER" id="PTHR10513:SF24">
    <property type="entry name" value="THYMIDINE KINASE 2, MITOCHONDRIAL"/>
    <property type="match status" value="1"/>
</dbReference>
<feature type="active site" description="Proton acceptor" evidence="2">
    <location>
        <position position="122"/>
    </location>
</feature>
<organism evidence="5 6">
    <name type="scientific">Branchiostoma belcheri</name>
    <name type="common">Amphioxus</name>
    <dbReference type="NCBI Taxonomy" id="7741"/>
    <lineage>
        <taxon>Eukaryota</taxon>
        <taxon>Metazoa</taxon>
        <taxon>Chordata</taxon>
        <taxon>Cephalochordata</taxon>
        <taxon>Leptocardii</taxon>
        <taxon>Amphioxiformes</taxon>
        <taxon>Branchiostomatidae</taxon>
        <taxon>Branchiostoma</taxon>
    </lineage>
</organism>
<gene>
    <name evidence="6" type="primary">LOC109480074</name>
</gene>
<dbReference type="InterPro" id="IPR027417">
    <property type="entry name" value="P-loop_NTPase"/>
</dbReference>
<dbReference type="Proteomes" id="UP000515135">
    <property type="component" value="Unplaced"/>
</dbReference>
<proteinExistence type="inferred from homology"/>
<dbReference type="FunFam" id="3.40.50.300:FF:001571">
    <property type="entry name" value="Deoxynucleoside kinase"/>
    <property type="match status" value="1"/>
</dbReference>
<dbReference type="AlphaFoldDB" id="A0A6P5A3H8"/>
<dbReference type="GeneID" id="109480074"/>
<dbReference type="Gene3D" id="3.40.50.300">
    <property type="entry name" value="P-loop containing nucleotide triphosphate hydrolases"/>
    <property type="match status" value="1"/>
</dbReference>
<evidence type="ECO:0000313" key="6">
    <source>
        <dbReference type="RefSeq" id="XP_019637782.1"/>
    </source>
</evidence>
<evidence type="ECO:0000256" key="2">
    <source>
        <dbReference type="PIRSR" id="PIRSR000705-1"/>
    </source>
</evidence>
<dbReference type="RefSeq" id="XP_019637782.1">
    <property type="nucleotide sequence ID" value="XM_019782223.1"/>
</dbReference>
<dbReference type="PANTHER" id="PTHR10513">
    <property type="entry name" value="DEOXYNUCLEOSIDE KINASE"/>
    <property type="match status" value="1"/>
</dbReference>
<dbReference type="PIRSF" id="PIRSF000705">
    <property type="entry name" value="DNK"/>
    <property type="match status" value="1"/>
</dbReference>
<feature type="binding site" evidence="3">
    <location>
        <begin position="46"/>
        <end position="54"/>
    </location>
    <ligand>
        <name>ATP</name>
        <dbReference type="ChEBI" id="CHEBI:30616"/>
    </ligand>
</feature>
<evidence type="ECO:0000259" key="4">
    <source>
        <dbReference type="Pfam" id="PF01712"/>
    </source>
</evidence>
<evidence type="ECO:0000256" key="1">
    <source>
        <dbReference type="ARBA" id="ARBA00007420"/>
    </source>
</evidence>
<keyword evidence="5" id="KW-1185">Reference proteome</keyword>
<dbReference type="SUPFAM" id="SSF52540">
    <property type="entry name" value="P-loop containing nucleoside triphosphate hydrolases"/>
    <property type="match status" value="1"/>
</dbReference>
<dbReference type="InterPro" id="IPR050566">
    <property type="entry name" value="Deoxyribonucleoside_kinase"/>
</dbReference>
<dbReference type="OrthoDB" id="567086at2759"/>
<dbReference type="KEGG" id="bbel:109480074"/>
<dbReference type="CDD" id="cd01673">
    <property type="entry name" value="dNK"/>
    <property type="match status" value="1"/>
</dbReference>
<feature type="binding site" evidence="3">
    <location>
        <begin position="181"/>
        <end position="185"/>
    </location>
    <ligand>
        <name>ATP</name>
        <dbReference type="ChEBI" id="CHEBI:30616"/>
    </ligand>
</feature>
<name>A0A6P5A3H8_BRABE</name>
<dbReference type="InterPro" id="IPR002624">
    <property type="entry name" value="DCK/DGK"/>
</dbReference>
<reference evidence="6" key="1">
    <citation type="submission" date="2025-08" db="UniProtKB">
        <authorList>
            <consortium name="RefSeq"/>
        </authorList>
    </citation>
    <scope>IDENTIFICATION</scope>
    <source>
        <tissue evidence="6">Gonad</tissue>
    </source>
</reference>
<dbReference type="GO" id="GO:0019136">
    <property type="term" value="F:deoxynucleoside kinase activity"/>
    <property type="evidence" value="ECO:0007669"/>
    <property type="project" value="InterPro"/>
</dbReference>
<dbReference type="GO" id="GO:0005524">
    <property type="term" value="F:ATP binding"/>
    <property type="evidence" value="ECO:0007669"/>
    <property type="project" value="UniProtKB-KW"/>
</dbReference>
<sequence length="249" mass="29109">MFTKAAFRGGWTIFGSRKCLDKVRRQVTWKMTALHPSRSITVAIEGNIGSGKTTFLDHFSKTKGIEVIQEPVDMWRNVRGHNTLALMYSDPKRWSFAFQSYVQLTMLDIHTRKQKSLIRMMERSIYSAKYCFVENMHESGNMTDAEYVVLTEWFDWILANQKVQIDLIVYLKTSPEVCHQRIKQRCREEEKAIPLDYLQALHSAHEDWLTHKKFPTPAPVLVLNGDHNLSDMYSVFEKNRHKILLGQNL</sequence>
<comment type="similarity">
    <text evidence="1">Belongs to the DCK/DGK family.</text>
</comment>
<protein>
    <submittedName>
        <fullName evidence="6">Thymidine kinase 2, mitochondrial-like</fullName>
    </submittedName>
</protein>
<dbReference type="Pfam" id="PF01712">
    <property type="entry name" value="dNK"/>
    <property type="match status" value="1"/>
</dbReference>
<feature type="domain" description="Deoxynucleoside kinase" evidence="4">
    <location>
        <begin position="43"/>
        <end position="237"/>
    </location>
</feature>
<evidence type="ECO:0000256" key="3">
    <source>
        <dbReference type="PIRSR" id="PIRSR000705-3"/>
    </source>
</evidence>
<evidence type="ECO:0000313" key="5">
    <source>
        <dbReference type="Proteomes" id="UP000515135"/>
    </source>
</evidence>
<keyword evidence="3" id="KW-0547">Nucleotide-binding</keyword>
<accession>A0A6P5A3H8</accession>
<dbReference type="GO" id="GO:0005739">
    <property type="term" value="C:mitochondrion"/>
    <property type="evidence" value="ECO:0007669"/>
    <property type="project" value="TreeGrafter"/>
</dbReference>
<keyword evidence="3" id="KW-0067">ATP-binding</keyword>